<dbReference type="SMART" id="SM00490">
    <property type="entry name" value="HELICc"/>
    <property type="match status" value="1"/>
</dbReference>
<dbReference type="GO" id="GO:0006364">
    <property type="term" value="P:rRNA processing"/>
    <property type="evidence" value="ECO:0007669"/>
    <property type="project" value="UniProtKB-KW"/>
</dbReference>
<evidence type="ECO:0000256" key="13">
    <source>
        <dbReference type="PROSITE-ProRule" id="PRU00552"/>
    </source>
</evidence>
<dbReference type="InterPro" id="IPR000629">
    <property type="entry name" value="RNA-helicase_DEAD-box_CS"/>
</dbReference>
<dbReference type="InterPro" id="IPR044765">
    <property type="entry name" value="DDX47/Rrp3_DEADc"/>
</dbReference>
<dbReference type="GO" id="GO:0003724">
    <property type="term" value="F:RNA helicase activity"/>
    <property type="evidence" value="ECO:0007669"/>
    <property type="project" value="InterPro"/>
</dbReference>
<comment type="subcellular location">
    <subcellularLocation>
        <location evidence="1">Nucleus</location>
    </subcellularLocation>
</comment>
<dbReference type="EMBL" id="JAHLUN010000014">
    <property type="protein sequence ID" value="KAG7762446.1"/>
    <property type="molecule type" value="Genomic_DNA"/>
</dbReference>
<dbReference type="CDD" id="cd18787">
    <property type="entry name" value="SF2_C_DEAD"/>
    <property type="match status" value="1"/>
</dbReference>
<evidence type="ECO:0000256" key="7">
    <source>
        <dbReference type="ARBA" id="ARBA00022840"/>
    </source>
</evidence>
<reference evidence="19 21" key="1">
    <citation type="journal article" date="2021" name="G3 (Bethesda)">
        <title>Genomic diversity, chromosomal rearrangements, and interspecies hybridization in the ogataea polymorpha species complex.</title>
        <authorList>
            <person name="Hanson S.J."/>
            <person name="Cinneide E.O."/>
            <person name="Salzberg L.I."/>
            <person name="Wolfe K.H."/>
            <person name="McGowan J."/>
            <person name="Fitzpatrick D.A."/>
            <person name="Matlin K."/>
        </authorList>
    </citation>
    <scope>NUCLEOTIDE SEQUENCE</scope>
    <source>
        <strain evidence="20">81-436-3</strain>
        <strain evidence="19">83-405-1</strain>
    </source>
</reference>
<keyword evidence="2" id="KW-0690">Ribosome biogenesis</keyword>
<evidence type="ECO:0000256" key="5">
    <source>
        <dbReference type="ARBA" id="ARBA00022801"/>
    </source>
</evidence>
<comment type="caution">
    <text evidence="19">The sequence shown here is derived from an EMBL/GenBank/DDBJ whole genome shotgun (WGS) entry which is preliminary data.</text>
</comment>
<dbReference type="GO" id="GO:0003723">
    <property type="term" value="F:RNA binding"/>
    <property type="evidence" value="ECO:0007669"/>
    <property type="project" value="UniProtKB-KW"/>
</dbReference>
<dbReference type="InterPro" id="IPR011545">
    <property type="entry name" value="DEAD/DEAH_box_helicase_dom"/>
</dbReference>
<keyword evidence="6 14" id="KW-0347">Helicase</keyword>
<dbReference type="GO" id="GO:0005524">
    <property type="term" value="F:ATP binding"/>
    <property type="evidence" value="ECO:0007669"/>
    <property type="project" value="UniProtKB-KW"/>
</dbReference>
<evidence type="ECO:0000259" key="17">
    <source>
        <dbReference type="PROSITE" id="PS51194"/>
    </source>
</evidence>
<feature type="domain" description="Helicase ATP-binding" evidence="16">
    <location>
        <begin position="99"/>
        <end position="270"/>
    </location>
</feature>
<feature type="domain" description="DEAD-box RNA helicase Q" evidence="18">
    <location>
        <begin position="68"/>
        <end position="96"/>
    </location>
</feature>
<evidence type="ECO:0000256" key="9">
    <source>
        <dbReference type="ARBA" id="ARBA00023242"/>
    </source>
</evidence>
<accession>A0AAN6HZ00</accession>
<keyword evidence="7 14" id="KW-0067">ATP-binding</keyword>
<feature type="short sequence motif" description="Q motif" evidence="13">
    <location>
        <begin position="68"/>
        <end position="96"/>
    </location>
</feature>
<dbReference type="PANTHER" id="PTHR47959">
    <property type="entry name" value="ATP-DEPENDENT RNA HELICASE RHLE-RELATED"/>
    <property type="match status" value="1"/>
</dbReference>
<dbReference type="Gene3D" id="3.40.50.300">
    <property type="entry name" value="P-loop containing nucleotide triphosphate hydrolases"/>
    <property type="match status" value="2"/>
</dbReference>
<dbReference type="InterPro" id="IPR001650">
    <property type="entry name" value="Helicase_C-like"/>
</dbReference>
<evidence type="ECO:0000256" key="14">
    <source>
        <dbReference type="RuleBase" id="RU000492"/>
    </source>
</evidence>
<dbReference type="GO" id="GO:0016787">
    <property type="term" value="F:hydrolase activity"/>
    <property type="evidence" value="ECO:0007669"/>
    <property type="project" value="UniProtKB-KW"/>
</dbReference>
<dbReference type="SUPFAM" id="SSF52540">
    <property type="entry name" value="P-loop containing nucleoside triphosphate hydrolases"/>
    <property type="match status" value="1"/>
</dbReference>
<keyword evidence="3" id="KW-0698">rRNA processing</keyword>
<dbReference type="PROSITE" id="PS00039">
    <property type="entry name" value="DEAD_ATP_HELICASE"/>
    <property type="match status" value="1"/>
</dbReference>
<proteinExistence type="inferred from homology"/>
<dbReference type="CDD" id="cd17954">
    <property type="entry name" value="DEADc_DDX47"/>
    <property type="match status" value="1"/>
</dbReference>
<dbReference type="InterPro" id="IPR014001">
    <property type="entry name" value="Helicase_ATP-bd"/>
</dbReference>
<evidence type="ECO:0000313" key="20">
    <source>
        <dbReference type="EMBL" id="KAG7762446.1"/>
    </source>
</evidence>
<dbReference type="Pfam" id="PF00271">
    <property type="entry name" value="Helicase_C"/>
    <property type="match status" value="1"/>
</dbReference>
<evidence type="ECO:0000313" key="21">
    <source>
        <dbReference type="Proteomes" id="UP000697297"/>
    </source>
</evidence>
<organism evidence="19 22">
    <name type="scientific">Ogataea haglerorum</name>
    <dbReference type="NCBI Taxonomy" id="1937702"/>
    <lineage>
        <taxon>Eukaryota</taxon>
        <taxon>Fungi</taxon>
        <taxon>Dikarya</taxon>
        <taxon>Ascomycota</taxon>
        <taxon>Saccharomycotina</taxon>
        <taxon>Pichiomycetes</taxon>
        <taxon>Pichiales</taxon>
        <taxon>Pichiaceae</taxon>
        <taxon>Ogataea</taxon>
    </lineage>
</organism>
<dbReference type="Proteomes" id="UP000738402">
    <property type="component" value="Unassembled WGS sequence"/>
</dbReference>
<evidence type="ECO:0000313" key="22">
    <source>
        <dbReference type="Proteomes" id="UP000738402"/>
    </source>
</evidence>
<evidence type="ECO:0000256" key="2">
    <source>
        <dbReference type="ARBA" id="ARBA00022517"/>
    </source>
</evidence>
<dbReference type="PROSITE" id="PS51195">
    <property type="entry name" value="Q_MOTIF"/>
    <property type="match status" value="1"/>
</dbReference>
<keyword evidence="9" id="KW-0539">Nucleus</keyword>
<feature type="region of interest" description="Disordered" evidence="15">
    <location>
        <begin position="31"/>
        <end position="68"/>
    </location>
</feature>
<keyword evidence="21" id="KW-1185">Reference proteome</keyword>
<protein>
    <recommendedName>
        <fullName evidence="12">ATP-dependent rRNA helicase RRP3</fullName>
    </recommendedName>
    <alternativeName>
        <fullName evidence="11">ATP-dependent rRNA helicase rrp3</fullName>
    </alternativeName>
</protein>
<evidence type="ECO:0000256" key="1">
    <source>
        <dbReference type="ARBA" id="ARBA00004123"/>
    </source>
</evidence>
<gene>
    <name evidence="19" type="ORF">KL933_004285</name>
    <name evidence="20" type="ORF">KL946_004562</name>
</gene>
<evidence type="ECO:0000259" key="18">
    <source>
        <dbReference type="PROSITE" id="PS51195"/>
    </source>
</evidence>
<evidence type="ECO:0000256" key="3">
    <source>
        <dbReference type="ARBA" id="ARBA00022552"/>
    </source>
</evidence>
<evidence type="ECO:0000256" key="10">
    <source>
        <dbReference type="ARBA" id="ARBA00024350"/>
    </source>
</evidence>
<keyword evidence="5 14" id="KW-0378">Hydrolase</keyword>
<name>A0AAN6HZ00_9ASCO</name>
<dbReference type="InterPro" id="IPR050079">
    <property type="entry name" value="DEAD_box_RNA_helicase"/>
</dbReference>
<dbReference type="Pfam" id="PF00270">
    <property type="entry name" value="DEAD"/>
    <property type="match status" value="1"/>
</dbReference>
<keyword evidence="4 14" id="KW-0547">Nucleotide-binding</keyword>
<dbReference type="PANTHER" id="PTHR47959:SF24">
    <property type="entry name" value="ATP-DEPENDENT RNA HELICASE"/>
    <property type="match status" value="1"/>
</dbReference>
<dbReference type="SMART" id="SM00487">
    <property type="entry name" value="DEXDc"/>
    <property type="match status" value="1"/>
</dbReference>
<keyword evidence="8" id="KW-0694">RNA-binding</keyword>
<sequence length="471" mass="52385">MSPTKISRPGNVAPKKAVSAKIDIDLLKKKLTASQKQEQSDETQTEEQEDKQKEQEQSEQDESTKQVTSFKELGLQPDILDAIEKLNFSTPTPIQAQSLPHSLQGRDIIGIAQTGSGKTAAFAIPILQALWEAQTPYFACVLAPTRELAYQIRETFDALGVNMGLRCSTIVGGMDMMEQAKELMRKPHVIVATPGRLMDHLENTKGFSLKALKYLVMDEADRLLDMEFGPVLDRILNIIPRDRKTYLFSATLTSKVEKLQRASLVDPVKIAVNDKYSTVDTLIQTLMVVPDGYKNTYLIYLLNEYVGKSVIVFARTCAHAQKVALLARILGFSAIPLHGQLTQAQRLGALNKFKSGDKQILVATDVAARGLDIPSVDLVVNYDIPTDSKAYIHRVGRTARAGRSGKSVSLVTQYDLELILRIEKVIDMKLPKEVPNKNEILALHDSVDRATAQAVSKVKEFHSKRKFKKKD</sequence>
<dbReference type="InterPro" id="IPR027417">
    <property type="entry name" value="P-loop_NTPase"/>
</dbReference>
<evidence type="ECO:0000256" key="8">
    <source>
        <dbReference type="ARBA" id="ARBA00022884"/>
    </source>
</evidence>
<evidence type="ECO:0000256" key="4">
    <source>
        <dbReference type="ARBA" id="ARBA00022741"/>
    </source>
</evidence>
<evidence type="ECO:0000256" key="15">
    <source>
        <dbReference type="SAM" id="MobiDB-lite"/>
    </source>
</evidence>
<evidence type="ECO:0000259" key="16">
    <source>
        <dbReference type="PROSITE" id="PS51192"/>
    </source>
</evidence>
<feature type="domain" description="Helicase C-terminal" evidence="17">
    <location>
        <begin position="293"/>
        <end position="442"/>
    </location>
</feature>
<feature type="compositionally biased region" description="Acidic residues" evidence="15">
    <location>
        <begin position="40"/>
        <end position="49"/>
    </location>
</feature>
<evidence type="ECO:0000256" key="6">
    <source>
        <dbReference type="ARBA" id="ARBA00022806"/>
    </source>
</evidence>
<dbReference type="AlphaFoldDB" id="A0AAN6HZ00"/>
<dbReference type="InterPro" id="IPR014014">
    <property type="entry name" value="RNA_helicase_DEAD_Q_motif"/>
</dbReference>
<dbReference type="GO" id="GO:0005634">
    <property type="term" value="C:nucleus"/>
    <property type="evidence" value="ECO:0007669"/>
    <property type="project" value="UniProtKB-SubCell"/>
</dbReference>
<evidence type="ECO:0000256" key="11">
    <source>
        <dbReference type="ARBA" id="ARBA00024394"/>
    </source>
</evidence>
<dbReference type="GO" id="GO:0005829">
    <property type="term" value="C:cytosol"/>
    <property type="evidence" value="ECO:0007669"/>
    <property type="project" value="TreeGrafter"/>
</dbReference>
<dbReference type="EMBL" id="JAHLUH010000013">
    <property type="protein sequence ID" value="KAG7725271.1"/>
    <property type="molecule type" value="Genomic_DNA"/>
</dbReference>
<evidence type="ECO:0000313" key="19">
    <source>
        <dbReference type="EMBL" id="KAG7725271.1"/>
    </source>
</evidence>
<dbReference type="Proteomes" id="UP000697297">
    <property type="component" value="Unassembled WGS sequence"/>
</dbReference>
<evidence type="ECO:0000256" key="12">
    <source>
        <dbReference type="ARBA" id="ARBA00024398"/>
    </source>
</evidence>
<dbReference type="PROSITE" id="PS51194">
    <property type="entry name" value="HELICASE_CTER"/>
    <property type="match status" value="1"/>
</dbReference>
<comment type="similarity">
    <text evidence="10">Belongs to the DEAD box helicase family. DDX47/RRP3 subfamily.</text>
</comment>
<dbReference type="PROSITE" id="PS51192">
    <property type="entry name" value="HELICASE_ATP_BIND_1"/>
    <property type="match status" value="1"/>
</dbReference>